<comment type="caution">
    <text evidence="1">The sequence shown here is derived from an EMBL/GenBank/DDBJ whole genome shotgun (WGS) entry which is preliminary data.</text>
</comment>
<dbReference type="AlphaFoldDB" id="A0A7C9RBG7"/>
<sequence>MKISPIWALPVNTVAPAITGTAQVGQTLTTTNGTWTGVPTVTYTRQWYADGVAIAGVTGTTRVLAAGELGKVITCVVTATNSAGVVTATSNATAAVIAA</sequence>
<evidence type="ECO:0000313" key="2">
    <source>
        <dbReference type="Proteomes" id="UP000481252"/>
    </source>
</evidence>
<evidence type="ECO:0008006" key="3">
    <source>
        <dbReference type="Google" id="ProtNLM"/>
    </source>
</evidence>
<dbReference type="Proteomes" id="UP000481252">
    <property type="component" value="Unassembled WGS sequence"/>
</dbReference>
<gene>
    <name evidence="1" type="ORF">G6N74_28395</name>
</gene>
<keyword evidence="2" id="KW-1185">Reference proteome</keyword>
<organism evidence="1 2">
    <name type="scientific">Mesorhizobium zhangyense</name>
    <dbReference type="NCBI Taxonomy" id="1776730"/>
    <lineage>
        <taxon>Bacteria</taxon>
        <taxon>Pseudomonadati</taxon>
        <taxon>Pseudomonadota</taxon>
        <taxon>Alphaproteobacteria</taxon>
        <taxon>Hyphomicrobiales</taxon>
        <taxon>Phyllobacteriaceae</taxon>
        <taxon>Mesorhizobium</taxon>
    </lineage>
</organism>
<reference evidence="1 2" key="1">
    <citation type="submission" date="2020-02" db="EMBL/GenBank/DDBJ databases">
        <title>Genome sequence of the type strain CGMCC 1.15528 of Mesorhizobium zhangyense.</title>
        <authorList>
            <person name="Gao J."/>
            <person name="Sun J."/>
        </authorList>
    </citation>
    <scope>NUCLEOTIDE SEQUENCE [LARGE SCALE GENOMIC DNA]</scope>
    <source>
        <strain evidence="1 2">CGMCC 1.15528</strain>
    </source>
</reference>
<dbReference type="Gene3D" id="2.60.40.2700">
    <property type="match status" value="1"/>
</dbReference>
<accession>A0A7C9RBG7</accession>
<evidence type="ECO:0000313" key="1">
    <source>
        <dbReference type="EMBL" id="NGN44981.1"/>
    </source>
</evidence>
<dbReference type="EMBL" id="JAAKZG010000023">
    <property type="protein sequence ID" value="NGN44981.1"/>
    <property type="molecule type" value="Genomic_DNA"/>
</dbReference>
<protein>
    <recommendedName>
        <fullName evidence="3">Ig-like domain-containing protein</fullName>
    </recommendedName>
</protein>
<proteinExistence type="predicted"/>
<name>A0A7C9RBG7_9HYPH</name>